<dbReference type="InterPro" id="IPR002902">
    <property type="entry name" value="GNK2"/>
</dbReference>
<keyword evidence="3" id="KW-0813">Transport</keyword>
<dbReference type="Gene3D" id="3.30.430.20">
    <property type="entry name" value="Gnk2 domain, C-X8-C-X2-C motif"/>
    <property type="match status" value="1"/>
</dbReference>
<dbReference type="CDD" id="cd23509">
    <property type="entry name" value="Gnk2-like"/>
    <property type="match status" value="1"/>
</dbReference>
<evidence type="ECO:0000256" key="11">
    <source>
        <dbReference type="SAM" id="Phobius"/>
    </source>
</evidence>
<gene>
    <name evidence="13" type="ORF">Gogos_014699</name>
</gene>
<feature type="transmembrane region" description="Helical" evidence="11">
    <location>
        <begin position="82"/>
        <end position="100"/>
    </location>
</feature>
<keyword evidence="8" id="KW-0406">Ion transport</keyword>
<dbReference type="Pfam" id="PF01657">
    <property type="entry name" value="Stress-antifung"/>
    <property type="match status" value="1"/>
</dbReference>
<reference evidence="13 14" key="1">
    <citation type="journal article" date="2019" name="Genome Biol. Evol.">
        <title>Insights into the evolution of the New World diploid cottons (Gossypium, subgenus Houzingenia) based on genome sequencing.</title>
        <authorList>
            <person name="Grover C.E."/>
            <person name="Arick M.A. 2nd"/>
            <person name="Thrash A."/>
            <person name="Conover J.L."/>
            <person name="Sanders W.S."/>
            <person name="Peterson D.G."/>
            <person name="Frelichowski J.E."/>
            <person name="Scheffler J.A."/>
            <person name="Scheffler B.E."/>
            <person name="Wendel J.F."/>
        </authorList>
    </citation>
    <scope>NUCLEOTIDE SEQUENCE [LARGE SCALE GENOMIC DNA]</scope>
    <source>
        <strain evidence="13">5</strain>
        <tissue evidence="13">Leaf</tissue>
    </source>
</reference>
<keyword evidence="6" id="KW-0677">Repeat</keyword>
<protein>
    <recommendedName>
        <fullName evidence="12">Gnk2-homologous domain-containing protein</fullName>
    </recommendedName>
</protein>
<feature type="transmembrane region" description="Helical" evidence="11">
    <location>
        <begin position="51"/>
        <end position="70"/>
    </location>
</feature>
<evidence type="ECO:0000256" key="9">
    <source>
        <dbReference type="ARBA" id="ARBA00023136"/>
    </source>
</evidence>
<comment type="caution">
    <text evidence="13">The sequence shown here is derived from an EMBL/GenBank/DDBJ whole genome shotgun (WGS) entry which is preliminary data.</text>
</comment>
<keyword evidence="5" id="KW-0732">Signal</keyword>
<evidence type="ECO:0000256" key="6">
    <source>
        <dbReference type="ARBA" id="ARBA00022737"/>
    </source>
</evidence>
<keyword evidence="7 11" id="KW-1133">Transmembrane helix</keyword>
<dbReference type="Pfam" id="PF11744">
    <property type="entry name" value="ALMT"/>
    <property type="match status" value="1"/>
</dbReference>
<evidence type="ECO:0000256" key="5">
    <source>
        <dbReference type="ARBA" id="ARBA00022729"/>
    </source>
</evidence>
<evidence type="ECO:0000256" key="4">
    <source>
        <dbReference type="ARBA" id="ARBA00022692"/>
    </source>
</evidence>
<evidence type="ECO:0000256" key="2">
    <source>
        <dbReference type="ARBA" id="ARBA00007079"/>
    </source>
</evidence>
<dbReference type="InterPro" id="IPR020966">
    <property type="entry name" value="ALMT"/>
</dbReference>
<organism evidence="13 14">
    <name type="scientific">Gossypium gossypioides</name>
    <name type="common">Mexican cotton</name>
    <name type="synonym">Selera gossypioides</name>
    <dbReference type="NCBI Taxonomy" id="34282"/>
    <lineage>
        <taxon>Eukaryota</taxon>
        <taxon>Viridiplantae</taxon>
        <taxon>Streptophyta</taxon>
        <taxon>Embryophyta</taxon>
        <taxon>Tracheophyta</taxon>
        <taxon>Spermatophyta</taxon>
        <taxon>Magnoliopsida</taxon>
        <taxon>eudicotyledons</taxon>
        <taxon>Gunneridae</taxon>
        <taxon>Pentapetalae</taxon>
        <taxon>rosids</taxon>
        <taxon>malvids</taxon>
        <taxon>Malvales</taxon>
        <taxon>Malvaceae</taxon>
        <taxon>Malvoideae</taxon>
        <taxon>Gossypium</taxon>
    </lineage>
</organism>
<dbReference type="OrthoDB" id="68611at2759"/>
<feature type="domain" description="Gnk2-homologous" evidence="12">
    <location>
        <begin position="464"/>
        <end position="568"/>
    </location>
</feature>
<proteinExistence type="inferred from homology"/>
<evidence type="ECO:0000256" key="3">
    <source>
        <dbReference type="ARBA" id="ARBA00022448"/>
    </source>
</evidence>
<feature type="transmembrane region" description="Helical" evidence="11">
    <location>
        <begin position="107"/>
        <end position="127"/>
    </location>
</feature>
<feature type="transmembrane region" description="Helical" evidence="11">
    <location>
        <begin position="192"/>
        <end position="213"/>
    </location>
</feature>
<dbReference type="Proteomes" id="UP000593579">
    <property type="component" value="Unassembled WGS sequence"/>
</dbReference>
<evidence type="ECO:0000256" key="7">
    <source>
        <dbReference type="ARBA" id="ARBA00022989"/>
    </source>
</evidence>
<comment type="subcellular location">
    <subcellularLocation>
        <location evidence="1">Membrane</location>
        <topology evidence="1">Multi-pass membrane protein</topology>
    </subcellularLocation>
</comment>
<name>A0A7J9BZJ1_GOSGO</name>
<evidence type="ECO:0000313" key="14">
    <source>
        <dbReference type="Proteomes" id="UP000593579"/>
    </source>
</evidence>
<evidence type="ECO:0000256" key="8">
    <source>
        <dbReference type="ARBA" id="ARBA00023065"/>
    </source>
</evidence>
<keyword evidence="4 11" id="KW-0812">Transmembrane</keyword>
<keyword evidence="9 11" id="KW-0472">Membrane</keyword>
<evidence type="ECO:0000256" key="1">
    <source>
        <dbReference type="ARBA" id="ARBA00004141"/>
    </source>
</evidence>
<evidence type="ECO:0000259" key="12">
    <source>
        <dbReference type="PROSITE" id="PS51473"/>
    </source>
</evidence>
<dbReference type="InterPro" id="IPR038408">
    <property type="entry name" value="GNK2_sf"/>
</dbReference>
<evidence type="ECO:0000256" key="10">
    <source>
        <dbReference type="ARBA" id="ARBA00023303"/>
    </source>
</evidence>
<dbReference type="GO" id="GO:0015743">
    <property type="term" value="P:malate transport"/>
    <property type="evidence" value="ECO:0007669"/>
    <property type="project" value="InterPro"/>
</dbReference>
<evidence type="ECO:0000313" key="13">
    <source>
        <dbReference type="EMBL" id="MBA0741557.1"/>
    </source>
</evidence>
<dbReference type="GO" id="GO:0016020">
    <property type="term" value="C:membrane"/>
    <property type="evidence" value="ECO:0007669"/>
    <property type="project" value="UniProtKB-SubCell"/>
</dbReference>
<sequence length="570" mass="62669">MGSTVIDIPDGEGVVPGSKEKKKKVGNICCQFPIDLFFKEMKSNKHMTRKVIHSIKVGVALVFVSLLYLLDPLYKQVGENAMWAIMTVVVVFEFFAGATLSKGINRGIGTVLGGGLGCLAAIFAQAVGGVRKAIIVGITVFIFGAAATYTRQVPNVKKKFDYGAMIFILTFSLVVVSGLRAEQVLEIARDRLSTIAMGFAICLFISLLVFPIWASDELHDSLVARFEDLAVSLEGFSKEYFGNVNEKEKSSFNFSSKCKSVLHSKTKDESLVNFASWEPWHAKFGFCYPWGIYLKLGEDLRDLATTILSLKGCLKSPTQPSESNTCRQPVKEPCEAIVASLAWTLRELGESIKKMKKCGSEDTILPKLKTVRQDLSQIPGPSTFGTNDLERTDGLGLATFMYSMVEMVEKMEELAKHVEQLGQRGETVEEAKEIEIEMGYLPKQAAVMIGLLLLCSNVISVPDTRVMSVLCNSGSYSEGDPFATSLAFVLQDLETLTPERKGYDYFNISPYPNAFAYGHAACNQNLTTSDCATCLGAAKTVMLATCQSRIGSRSVLHDCTIRYEQYPFDD</sequence>
<dbReference type="PROSITE" id="PS51473">
    <property type="entry name" value="GNK2"/>
    <property type="match status" value="1"/>
</dbReference>
<feature type="transmembrane region" description="Helical" evidence="11">
    <location>
        <begin position="162"/>
        <end position="180"/>
    </location>
</feature>
<accession>A0A7J9BZJ1</accession>
<dbReference type="AlphaFoldDB" id="A0A7J9BZJ1"/>
<keyword evidence="10" id="KW-0407">Ion channel</keyword>
<dbReference type="FunFam" id="3.30.430.20:FF:000023">
    <property type="entry name" value="Antifungal protein ginkbilobin-2"/>
    <property type="match status" value="1"/>
</dbReference>
<dbReference type="PANTHER" id="PTHR31086">
    <property type="entry name" value="ALUMINUM-ACTIVATED MALATE TRANSPORTER 10"/>
    <property type="match status" value="1"/>
</dbReference>
<feature type="transmembrane region" description="Helical" evidence="11">
    <location>
        <begin position="133"/>
        <end position="150"/>
    </location>
</feature>
<dbReference type="EMBL" id="JABEZY010000007">
    <property type="protein sequence ID" value="MBA0741557.1"/>
    <property type="molecule type" value="Genomic_DNA"/>
</dbReference>
<keyword evidence="14" id="KW-1185">Reference proteome</keyword>
<dbReference type="GO" id="GO:0034220">
    <property type="term" value="P:monoatomic ion transmembrane transport"/>
    <property type="evidence" value="ECO:0007669"/>
    <property type="project" value="UniProtKB-KW"/>
</dbReference>
<comment type="similarity">
    <text evidence="2">Belongs to the aromatic acid exporter (TC 2.A.85) family.</text>
</comment>